<evidence type="ECO:0000313" key="3">
    <source>
        <dbReference type="Proteomes" id="UP000663832"/>
    </source>
</evidence>
<evidence type="ECO:0000313" key="4">
    <source>
        <dbReference type="Proteomes" id="UP000663877"/>
    </source>
</evidence>
<dbReference type="Proteomes" id="UP000663877">
    <property type="component" value="Unassembled WGS sequence"/>
</dbReference>
<evidence type="ECO:0008006" key="5">
    <source>
        <dbReference type="Google" id="ProtNLM"/>
    </source>
</evidence>
<evidence type="ECO:0000313" key="1">
    <source>
        <dbReference type="EMBL" id="CAF1314861.1"/>
    </source>
</evidence>
<evidence type="ECO:0000313" key="2">
    <source>
        <dbReference type="EMBL" id="CAF1582168.1"/>
    </source>
</evidence>
<protein>
    <recommendedName>
        <fullName evidence="5">F-box domain-containing protein</fullName>
    </recommendedName>
</protein>
<organism evidence="1 4">
    <name type="scientific">Adineta steineri</name>
    <dbReference type="NCBI Taxonomy" id="433720"/>
    <lineage>
        <taxon>Eukaryota</taxon>
        <taxon>Metazoa</taxon>
        <taxon>Spiralia</taxon>
        <taxon>Gnathifera</taxon>
        <taxon>Rotifera</taxon>
        <taxon>Eurotatoria</taxon>
        <taxon>Bdelloidea</taxon>
        <taxon>Adinetida</taxon>
        <taxon>Adinetidae</taxon>
        <taxon>Adineta</taxon>
    </lineage>
</organism>
<dbReference type="EMBL" id="CAJNOI010000601">
    <property type="protein sequence ID" value="CAF1314861.1"/>
    <property type="molecule type" value="Genomic_DNA"/>
</dbReference>
<sequence>MVTMKRNLTFKESFEEDSKKLRSELGSIENLSNEIFYEIFDYLDGLDICMAFSNPKLKSNELYLYGNQCSISIQIKYLKIAHWYAFDEFNVLISYTSNLRRLNLSHASKDDSDVEDMLPMNLNNLIHLP</sequence>
<dbReference type="AlphaFoldDB" id="A0A815EV12"/>
<comment type="caution">
    <text evidence="1">The sequence shown here is derived from an EMBL/GenBank/DDBJ whole genome shotgun (WGS) entry which is preliminary data.</text>
</comment>
<keyword evidence="3" id="KW-1185">Reference proteome</keyword>
<proteinExistence type="predicted"/>
<reference evidence="1" key="1">
    <citation type="submission" date="2021-02" db="EMBL/GenBank/DDBJ databases">
        <authorList>
            <person name="Nowell W R."/>
        </authorList>
    </citation>
    <scope>NUCLEOTIDE SEQUENCE</scope>
</reference>
<gene>
    <name evidence="1" type="ORF">BJG266_LOCUS33018</name>
    <name evidence="2" type="ORF">QVE165_LOCUS50171</name>
</gene>
<dbReference type="EMBL" id="CAJNOM010000963">
    <property type="protein sequence ID" value="CAF1582168.1"/>
    <property type="molecule type" value="Genomic_DNA"/>
</dbReference>
<dbReference type="Proteomes" id="UP000663832">
    <property type="component" value="Unassembled WGS sequence"/>
</dbReference>
<name>A0A815EV12_9BILA</name>
<accession>A0A815EV12</accession>